<feature type="transmembrane region" description="Helical" evidence="1">
    <location>
        <begin position="66"/>
        <end position="85"/>
    </location>
</feature>
<comment type="caution">
    <text evidence="2">The sequence shown here is derived from an EMBL/GenBank/DDBJ whole genome shotgun (WGS) entry which is preliminary data.</text>
</comment>
<protein>
    <submittedName>
        <fullName evidence="2">Uncharacterized protein</fullName>
    </submittedName>
</protein>
<sequence length="87" mass="9902">MVALNWILIGILIAVGLFEALLIITGKKTITQGMGIYNFTLPGWLNLTIIIGLGVFQYFLYVKWNVRIHPFIVATYNLIFGHLFGRF</sequence>
<feature type="transmembrane region" description="Helical" evidence="1">
    <location>
        <begin position="6"/>
        <end position="24"/>
    </location>
</feature>
<reference evidence="2" key="1">
    <citation type="journal article" date="2014" name="Front. Microbiol.">
        <title>High frequency of phylogenetically diverse reductive dehalogenase-homologous genes in deep subseafloor sedimentary metagenomes.</title>
        <authorList>
            <person name="Kawai M."/>
            <person name="Futagami T."/>
            <person name="Toyoda A."/>
            <person name="Takaki Y."/>
            <person name="Nishi S."/>
            <person name="Hori S."/>
            <person name="Arai W."/>
            <person name="Tsubouchi T."/>
            <person name="Morono Y."/>
            <person name="Uchiyama I."/>
            <person name="Ito T."/>
            <person name="Fujiyama A."/>
            <person name="Inagaki F."/>
            <person name="Takami H."/>
        </authorList>
    </citation>
    <scope>NUCLEOTIDE SEQUENCE</scope>
    <source>
        <strain evidence="2">Expedition CK06-06</strain>
    </source>
</reference>
<keyword evidence="1" id="KW-0812">Transmembrane</keyword>
<accession>X1AP89</accession>
<keyword evidence="1" id="KW-1133">Transmembrane helix</keyword>
<keyword evidence="1" id="KW-0472">Membrane</keyword>
<dbReference type="AlphaFoldDB" id="X1AP89"/>
<organism evidence="2">
    <name type="scientific">marine sediment metagenome</name>
    <dbReference type="NCBI Taxonomy" id="412755"/>
    <lineage>
        <taxon>unclassified sequences</taxon>
        <taxon>metagenomes</taxon>
        <taxon>ecological metagenomes</taxon>
    </lineage>
</organism>
<proteinExistence type="predicted"/>
<feature type="transmembrane region" description="Helical" evidence="1">
    <location>
        <begin position="36"/>
        <end position="60"/>
    </location>
</feature>
<gene>
    <name evidence="2" type="ORF">S01H4_17439</name>
</gene>
<evidence type="ECO:0000256" key="1">
    <source>
        <dbReference type="SAM" id="Phobius"/>
    </source>
</evidence>
<name>X1AP89_9ZZZZ</name>
<evidence type="ECO:0000313" key="2">
    <source>
        <dbReference type="EMBL" id="GAG61686.1"/>
    </source>
</evidence>
<dbReference type="EMBL" id="BART01007681">
    <property type="protein sequence ID" value="GAG61686.1"/>
    <property type="molecule type" value="Genomic_DNA"/>
</dbReference>